<gene>
    <name evidence="2" type="ORF">Vqi01_33390</name>
</gene>
<comment type="caution">
    <text evidence="2">The sequence shown here is derived from an EMBL/GenBank/DDBJ whole genome shotgun (WGS) entry which is preliminary data.</text>
</comment>
<accession>A0ABQ4JDD8</accession>
<evidence type="ECO:0000313" key="2">
    <source>
        <dbReference type="EMBL" id="GIJ28177.1"/>
    </source>
</evidence>
<dbReference type="RefSeq" id="WP_204035704.1">
    <property type="nucleotide sequence ID" value="NZ_BOPC01000043.1"/>
</dbReference>
<dbReference type="Proteomes" id="UP000653076">
    <property type="component" value="Unassembled WGS sequence"/>
</dbReference>
<dbReference type="PANTHER" id="PTHR34512:SF30">
    <property type="entry name" value="OUTER MEMBRANE PROTEIN ASSEMBLY FACTOR BAMB"/>
    <property type="match status" value="1"/>
</dbReference>
<dbReference type="Gene3D" id="2.140.10.10">
    <property type="entry name" value="Quinoprotein alcohol dehydrogenase-like superfamily"/>
    <property type="match status" value="1"/>
</dbReference>
<dbReference type="Pfam" id="PF13360">
    <property type="entry name" value="PQQ_2"/>
    <property type="match status" value="2"/>
</dbReference>
<dbReference type="InterPro" id="IPR011047">
    <property type="entry name" value="Quinoprotein_ADH-like_sf"/>
</dbReference>
<name>A0ABQ4JDD8_9ACTN</name>
<feature type="domain" description="Pyrrolo-quinoline quinone repeat" evidence="1">
    <location>
        <begin position="307"/>
        <end position="388"/>
    </location>
</feature>
<protein>
    <recommendedName>
        <fullName evidence="1">Pyrrolo-quinoline quinone repeat domain-containing protein</fullName>
    </recommendedName>
</protein>
<sequence>MGLPTGRRIVATVAALVVAAATGIIAYRVLAPAEVVTTARADYPALRTPEPGVVGRLPVAPLIVDGRLRVYAAPRQVYADQPVDGRQRRTPYWSYRRWPATLDAVVASGTTVVSRWSDGELVALDARTGQVVWRTDGPEPDRERAARRTGVATVWQPRGLSVTRTGDGRDVVVSSGAGQVRAVGLPDGGQLWRVDVDAGCREPLGADTSGKLLTVDGCAGSPAVEFRDVATGAVSTRWQPPDSGDDLTATLFGCAPEGAGCAALRTAGSGDVPARGWLLDTGEPVAASALDAVGAELIGRTAVAMADGTLVGRSVRDGAERWRVAVGPGRVIAVQPGRVHVLTEENELVTVDPTTGAQLSRFVLDIGSDGTGWAPGPVYAADGYVVVERLRRPVDPEGDDQRYYFTAEPLIIAAA</sequence>
<organism evidence="2 3">
    <name type="scientific">Micromonospora qiuiae</name>
    <dbReference type="NCBI Taxonomy" id="502268"/>
    <lineage>
        <taxon>Bacteria</taxon>
        <taxon>Bacillati</taxon>
        <taxon>Actinomycetota</taxon>
        <taxon>Actinomycetes</taxon>
        <taxon>Micromonosporales</taxon>
        <taxon>Micromonosporaceae</taxon>
        <taxon>Micromonospora</taxon>
    </lineage>
</organism>
<evidence type="ECO:0000259" key="1">
    <source>
        <dbReference type="Pfam" id="PF13360"/>
    </source>
</evidence>
<dbReference type="InterPro" id="IPR018391">
    <property type="entry name" value="PQQ_b-propeller_rpt"/>
</dbReference>
<keyword evidence="3" id="KW-1185">Reference proteome</keyword>
<evidence type="ECO:0000313" key="3">
    <source>
        <dbReference type="Proteomes" id="UP000653076"/>
    </source>
</evidence>
<dbReference type="InterPro" id="IPR002372">
    <property type="entry name" value="PQQ_rpt_dom"/>
</dbReference>
<dbReference type="SUPFAM" id="SSF50998">
    <property type="entry name" value="Quinoprotein alcohol dehydrogenase-like"/>
    <property type="match status" value="1"/>
</dbReference>
<feature type="domain" description="Pyrrolo-quinoline quinone repeat" evidence="1">
    <location>
        <begin position="6"/>
        <end position="148"/>
    </location>
</feature>
<dbReference type="SMART" id="SM00564">
    <property type="entry name" value="PQQ"/>
    <property type="match status" value="2"/>
</dbReference>
<dbReference type="InterPro" id="IPR015943">
    <property type="entry name" value="WD40/YVTN_repeat-like_dom_sf"/>
</dbReference>
<proteinExistence type="predicted"/>
<dbReference type="Gene3D" id="2.130.10.10">
    <property type="entry name" value="YVTN repeat-like/Quinoprotein amine dehydrogenase"/>
    <property type="match status" value="1"/>
</dbReference>
<dbReference type="PANTHER" id="PTHR34512">
    <property type="entry name" value="CELL SURFACE PROTEIN"/>
    <property type="match status" value="1"/>
</dbReference>
<dbReference type="EMBL" id="BOPC01000043">
    <property type="protein sequence ID" value="GIJ28177.1"/>
    <property type="molecule type" value="Genomic_DNA"/>
</dbReference>
<reference evidence="2 3" key="1">
    <citation type="submission" date="2021-01" db="EMBL/GenBank/DDBJ databases">
        <title>Whole genome shotgun sequence of Verrucosispora qiuiae NBRC 106684.</title>
        <authorList>
            <person name="Komaki H."/>
            <person name="Tamura T."/>
        </authorList>
    </citation>
    <scope>NUCLEOTIDE SEQUENCE [LARGE SCALE GENOMIC DNA]</scope>
    <source>
        <strain evidence="2 3">NBRC 106684</strain>
    </source>
</reference>